<proteinExistence type="predicted"/>
<dbReference type="AlphaFoldDB" id="A0A072TMD3"/>
<feature type="transmembrane region" description="Helical" evidence="1">
    <location>
        <begin position="78"/>
        <end position="96"/>
    </location>
</feature>
<reference evidence="2 4" key="2">
    <citation type="journal article" date="2014" name="BMC Genomics">
        <title>An improved genome release (version Mt4.0) for the model legume Medicago truncatula.</title>
        <authorList>
            <person name="Tang H."/>
            <person name="Krishnakumar V."/>
            <person name="Bidwell S."/>
            <person name="Rosen B."/>
            <person name="Chan A."/>
            <person name="Zhou S."/>
            <person name="Gentzbittel L."/>
            <person name="Childs K.L."/>
            <person name="Yandell M."/>
            <person name="Gundlach H."/>
            <person name="Mayer K.F."/>
            <person name="Schwartz D.C."/>
            <person name="Town C.D."/>
        </authorList>
    </citation>
    <scope>GENOME REANNOTATION</scope>
    <source>
        <strain evidence="2">A17</strain>
        <strain evidence="3 4">cv. Jemalong A17</strain>
    </source>
</reference>
<keyword evidence="1" id="KW-0472">Membrane</keyword>
<name>A0A072TMD3_MEDTR</name>
<accession>A0A072TMD3</accession>
<dbReference type="HOGENOM" id="CLU_2336884_0_0_1"/>
<evidence type="ECO:0000313" key="3">
    <source>
        <dbReference type="EnsemblPlants" id="KEH18577"/>
    </source>
</evidence>
<reference evidence="3" key="3">
    <citation type="submission" date="2015-04" db="UniProtKB">
        <authorList>
            <consortium name="EnsemblPlants"/>
        </authorList>
    </citation>
    <scope>IDENTIFICATION</scope>
    <source>
        <strain evidence="3">cv. Jemalong A17</strain>
    </source>
</reference>
<dbReference type="EnsemblPlants" id="KEH18577">
    <property type="protein sequence ID" value="KEH18577"/>
    <property type="gene ID" value="MTR_8g024400"/>
</dbReference>
<dbReference type="EMBL" id="CM001224">
    <property type="protein sequence ID" value="KEH18577.1"/>
    <property type="molecule type" value="Genomic_DNA"/>
</dbReference>
<evidence type="ECO:0000313" key="2">
    <source>
        <dbReference type="EMBL" id="KEH18577.1"/>
    </source>
</evidence>
<sequence>MSSKQKQSYSICFCSRRRFKLSISEAPQETKELFQCYSDEKRMKLLPRSASSNQDPEVLLPVLCRDEELEWNVFAKKIWFSFIYSFINFICTFSIFNL</sequence>
<protein>
    <submittedName>
        <fullName evidence="2">Phosphoinositide phospholipase C, putative</fullName>
    </submittedName>
</protein>
<evidence type="ECO:0000313" key="4">
    <source>
        <dbReference type="Proteomes" id="UP000002051"/>
    </source>
</evidence>
<keyword evidence="1" id="KW-1133">Transmembrane helix</keyword>
<gene>
    <name evidence="2" type="ordered locus">MTR_8g024400</name>
</gene>
<evidence type="ECO:0000256" key="1">
    <source>
        <dbReference type="SAM" id="Phobius"/>
    </source>
</evidence>
<dbReference type="STRING" id="3880.A0A072TMD3"/>
<keyword evidence="1" id="KW-0812">Transmembrane</keyword>
<organism evidence="2 4">
    <name type="scientific">Medicago truncatula</name>
    <name type="common">Barrel medic</name>
    <name type="synonym">Medicago tribuloides</name>
    <dbReference type="NCBI Taxonomy" id="3880"/>
    <lineage>
        <taxon>Eukaryota</taxon>
        <taxon>Viridiplantae</taxon>
        <taxon>Streptophyta</taxon>
        <taxon>Embryophyta</taxon>
        <taxon>Tracheophyta</taxon>
        <taxon>Spermatophyta</taxon>
        <taxon>Magnoliopsida</taxon>
        <taxon>eudicotyledons</taxon>
        <taxon>Gunneridae</taxon>
        <taxon>Pentapetalae</taxon>
        <taxon>rosids</taxon>
        <taxon>fabids</taxon>
        <taxon>Fabales</taxon>
        <taxon>Fabaceae</taxon>
        <taxon>Papilionoideae</taxon>
        <taxon>50 kb inversion clade</taxon>
        <taxon>NPAAA clade</taxon>
        <taxon>Hologalegina</taxon>
        <taxon>IRL clade</taxon>
        <taxon>Trifolieae</taxon>
        <taxon>Medicago</taxon>
    </lineage>
</organism>
<reference evidence="2 4" key="1">
    <citation type="journal article" date="2011" name="Nature">
        <title>The Medicago genome provides insight into the evolution of rhizobial symbioses.</title>
        <authorList>
            <person name="Young N.D."/>
            <person name="Debelle F."/>
            <person name="Oldroyd G.E."/>
            <person name="Geurts R."/>
            <person name="Cannon S.B."/>
            <person name="Udvardi M.K."/>
            <person name="Benedito V.A."/>
            <person name="Mayer K.F."/>
            <person name="Gouzy J."/>
            <person name="Schoof H."/>
            <person name="Van de Peer Y."/>
            <person name="Proost S."/>
            <person name="Cook D.R."/>
            <person name="Meyers B.C."/>
            <person name="Spannagl M."/>
            <person name="Cheung F."/>
            <person name="De Mita S."/>
            <person name="Krishnakumar V."/>
            <person name="Gundlach H."/>
            <person name="Zhou S."/>
            <person name="Mudge J."/>
            <person name="Bharti A.K."/>
            <person name="Murray J.D."/>
            <person name="Naoumkina M.A."/>
            <person name="Rosen B."/>
            <person name="Silverstein K.A."/>
            <person name="Tang H."/>
            <person name="Rombauts S."/>
            <person name="Zhao P.X."/>
            <person name="Zhou P."/>
            <person name="Barbe V."/>
            <person name="Bardou P."/>
            <person name="Bechner M."/>
            <person name="Bellec A."/>
            <person name="Berger A."/>
            <person name="Berges H."/>
            <person name="Bidwell S."/>
            <person name="Bisseling T."/>
            <person name="Choisne N."/>
            <person name="Couloux A."/>
            <person name="Denny R."/>
            <person name="Deshpande S."/>
            <person name="Dai X."/>
            <person name="Doyle J.J."/>
            <person name="Dudez A.M."/>
            <person name="Farmer A.D."/>
            <person name="Fouteau S."/>
            <person name="Franken C."/>
            <person name="Gibelin C."/>
            <person name="Gish J."/>
            <person name="Goldstein S."/>
            <person name="Gonzalez A.J."/>
            <person name="Green P.J."/>
            <person name="Hallab A."/>
            <person name="Hartog M."/>
            <person name="Hua A."/>
            <person name="Humphray S.J."/>
            <person name="Jeong D.H."/>
            <person name="Jing Y."/>
            <person name="Jocker A."/>
            <person name="Kenton S.M."/>
            <person name="Kim D.J."/>
            <person name="Klee K."/>
            <person name="Lai H."/>
            <person name="Lang C."/>
            <person name="Lin S."/>
            <person name="Macmil S.L."/>
            <person name="Magdelenat G."/>
            <person name="Matthews L."/>
            <person name="McCorrison J."/>
            <person name="Monaghan E.L."/>
            <person name="Mun J.H."/>
            <person name="Najar F.Z."/>
            <person name="Nicholson C."/>
            <person name="Noirot C."/>
            <person name="O'Bleness M."/>
            <person name="Paule C.R."/>
            <person name="Poulain J."/>
            <person name="Prion F."/>
            <person name="Qin B."/>
            <person name="Qu C."/>
            <person name="Retzel E.F."/>
            <person name="Riddle C."/>
            <person name="Sallet E."/>
            <person name="Samain S."/>
            <person name="Samson N."/>
            <person name="Sanders I."/>
            <person name="Saurat O."/>
            <person name="Scarpelli C."/>
            <person name="Schiex T."/>
            <person name="Segurens B."/>
            <person name="Severin A.J."/>
            <person name="Sherrier D.J."/>
            <person name="Shi R."/>
            <person name="Sims S."/>
            <person name="Singer S.R."/>
            <person name="Sinharoy S."/>
            <person name="Sterck L."/>
            <person name="Viollet A."/>
            <person name="Wang B.B."/>
            <person name="Wang K."/>
            <person name="Wang M."/>
            <person name="Wang X."/>
            <person name="Warfsmann J."/>
            <person name="Weissenbach J."/>
            <person name="White D.D."/>
            <person name="White J.D."/>
            <person name="Wiley G.B."/>
            <person name="Wincker P."/>
            <person name="Xing Y."/>
            <person name="Yang L."/>
            <person name="Yao Z."/>
            <person name="Ying F."/>
            <person name="Zhai J."/>
            <person name="Zhou L."/>
            <person name="Zuber A."/>
            <person name="Denarie J."/>
            <person name="Dixon R.A."/>
            <person name="May G.D."/>
            <person name="Schwartz D.C."/>
            <person name="Rogers J."/>
            <person name="Quetier F."/>
            <person name="Town C.D."/>
            <person name="Roe B.A."/>
        </authorList>
    </citation>
    <scope>NUCLEOTIDE SEQUENCE [LARGE SCALE GENOMIC DNA]</scope>
    <source>
        <strain evidence="2">A17</strain>
        <strain evidence="3 4">cv. Jemalong A17</strain>
    </source>
</reference>
<keyword evidence="4" id="KW-1185">Reference proteome</keyword>
<dbReference type="Proteomes" id="UP000002051">
    <property type="component" value="Chromosome 8"/>
</dbReference>